<dbReference type="NCBIfam" id="NF007676">
    <property type="entry name" value="PRK10351.1"/>
    <property type="match status" value="1"/>
</dbReference>
<protein>
    <submittedName>
        <fullName evidence="4">4'-phosphopantetheinyl transferase AcpT</fullName>
    </submittedName>
</protein>
<dbReference type="Pfam" id="PF01648">
    <property type="entry name" value="ACPS"/>
    <property type="match status" value="1"/>
</dbReference>
<evidence type="ECO:0000259" key="3">
    <source>
        <dbReference type="Pfam" id="PF01648"/>
    </source>
</evidence>
<dbReference type="OrthoDB" id="9808281at2"/>
<dbReference type="Gene3D" id="3.90.470.20">
    <property type="entry name" value="4'-phosphopantetheinyl transferase domain"/>
    <property type="match status" value="2"/>
</dbReference>
<comment type="caution">
    <text evidence="4">The sequence shown here is derived from an EMBL/GenBank/DDBJ whole genome shotgun (WGS) entry which is preliminary data.</text>
</comment>
<feature type="domain" description="4'-phosphopantetheinyl transferase" evidence="3">
    <location>
        <begin position="94"/>
        <end position="165"/>
    </location>
</feature>
<dbReference type="InterPro" id="IPR050559">
    <property type="entry name" value="P-Pant_transferase_sf"/>
</dbReference>
<dbReference type="Proteomes" id="UP000275331">
    <property type="component" value="Unassembled WGS sequence"/>
</dbReference>
<comment type="similarity">
    <text evidence="1">Belongs to the P-Pant transferase superfamily. Gsp/Sfp/HetI/AcpT family.</text>
</comment>
<reference evidence="4 5" key="1">
    <citation type="submission" date="2018-10" db="EMBL/GenBank/DDBJ databases">
        <title>Transmission dynamics of multidrug resistant bacteria on intensive care unit surfaces.</title>
        <authorList>
            <person name="D'Souza A.W."/>
            <person name="Potter R.F."/>
            <person name="Wallace M."/>
            <person name="Shupe A."/>
            <person name="Patel S."/>
            <person name="Sun S."/>
            <person name="Gul D."/>
            <person name="Kwon J.H."/>
            <person name="Andleeb S."/>
            <person name="Burnham C.-A.D."/>
            <person name="Dantas G."/>
        </authorList>
    </citation>
    <scope>NUCLEOTIDE SEQUENCE [LARGE SCALE GENOMIC DNA]</scope>
    <source>
        <strain evidence="4 5">AS_373</strain>
    </source>
</reference>
<dbReference type="PANTHER" id="PTHR12215:SF10">
    <property type="entry name" value="L-AMINOADIPATE-SEMIALDEHYDE DEHYDROGENASE-PHOSPHOPANTETHEINYL TRANSFERASE"/>
    <property type="match status" value="1"/>
</dbReference>
<dbReference type="AlphaFoldDB" id="A0A3R9GUQ2"/>
<dbReference type="PANTHER" id="PTHR12215">
    <property type="entry name" value="PHOSPHOPANTETHEINE TRANSFERASE"/>
    <property type="match status" value="1"/>
</dbReference>
<keyword evidence="2 4" id="KW-0808">Transferase</keyword>
<dbReference type="InterPro" id="IPR037143">
    <property type="entry name" value="4-PPantetheinyl_Trfase_dom_sf"/>
</dbReference>
<evidence type="ECO:0000256" key="2">
    <source>
        <dbReference type="ARBA" id="ARBA00022679"/>
    </source>
</evidence>
<dbReference type="RefSeq" id="WP_125292654.1">
    <property type="nucleotide sequence ID" value="NZ_JAPTZM010000007.1"/>
</dbReference>
<name>A0A3R9GUQ2_9ENTR</name>
<sequence>MLRLIEGEISRLSAPEAVARWLPVDIAAAAPEGPRRQSWLAGRIMLAANCPSESLQALTYNQHGKPTFARPGAPHFNMSHSGDRIVLAVDDGAPVGVDIEILRPRRAWQRIAADYFGEEESHRLASLPQAEQLLAFWHSWTLREAVLKQRGGSVWQMAALDVSPDALSQQNLFTGWHQSTTAMIAVCAAHPFDLNLSVMTGD</sequence>
<organism evidence="4 5">
    <name type="scientific">Atlantibacter subterraneus</name>
    <dbReference type="NCBI Taxonomy" id="255519"/>
    <lineage>
        <taxon>Bacteria</taxon>
        <taxon>Pseudomonadati</taxon>
        <taxon>Pseudomonadota</taxon>
        <taxon>Gammaproteobacteria</taxon>
        <taxon>Enterobacterales</taxon>
        <taxon>Enterobacteriaceae</taxon>
        <taxon>Atlantibacter</taxon>
    </lineage>
</organism>
<gene>
    <name evidence="4" type="primary">acpT</name>
    <name evidence="4" type="ORF">EGT71_05890</name>
</gene>
<dbReference type="InterPro" id="IPR008278">
    <property type="entry name" value="4-PPantetheinyl_Trfase_dom"/>
</dbReference>
<evidence type="ECO:0000313" key="5">
    <source>
        <dbReference type="Proteomes" id="UP000275331"/>
    </source>
</evidence>
<accession>A0A3R9GUQ2</accession>
<dbReference type="EMBL" id="RHXB01000003">
    <property type="protein sequence ID" value="RSE27916.1"/>
    <property type="molecule type" value="Genomic_DNA"/>
</dbReference>
<dbReference type="GO" id="GO:0000287">
    <property type="term" value="F:magnesium ion binding"/>
    <property type="evidence" value="ECO:0007669"/>
    <property type="project" value="InterPro"/>
</dbReference>
<dbReference type="SUPFAM" id="SSF56214">
    <property type="entry name" value="4'-phosphopantetheinyl transferase"/>
    <property type="match status" value="2"/>
</dbReference>
<dbReference type="GO" id="GO:0005829">
    <property type="term" value="C:cytosol"/>
    <property type="evidence" value="ECO:0007669"/>
    <property type="project" value="TreeGrafter"/>
</dbReference>
<evidence type="ECO:0000256" key="1">
    <source>
        <dbReference type="ARBA" id="ARBA00010990"/>
    </source>
</evidence>
<dbReference type="GO" id="GO:0019878">
    <property type="term" value="P:lysine biosynthetic process via aminoadipic acid"/>
    <property type="evidence" value="ECO:0007669"/>
    <property type="project" value="TreeGrafter"/>
</dbReference>
<evidence type="ECO:0000313" key="4">
    <source>
        <dbReference type="EMBL" id="RSE27916.1"/>
    </source>
</evidence>
<proteinExistence type="inferred from homology"/>
<dbReference type="GO" id="GO:0008897">
    <property type="term" value="F:holo-[acyl-carrier-protein] synthase activity"/>
    <property type="evidence" value="ECO:0007669"/>
    <property type="project" value="InterPro"/>
</dbReference>